<proteinExistence type="predicted"/>
<evidence type="ECO:0000313" key="2">
    <source>
        <dbReference type="Proteomes" id="UP000711995"/>
    </source>
</evidence>
<dbReference type="EMBL" id="JAATLJ010000003">
    <property type="protein sequence ID" value="NIZ41399.1"/>
    <property type="molecule type" value="Genomic_DNA"/>
</dbReference>
<dbReference type="RefSeq" id="WP_167701021.1">
    <property type="nucleotide sequence ID" value="NZ_CP118176.1"/>
</dbReference>
<protein>
    <submittedName>
        <fullName evidence="1">Uncharacterized protein</fullName>
    </submittedName>
</protein>
<dbReference type="Proteomes" id="UP000711995">
    <property type="component" value="Unassembled WGS sequence"/>
</dbReference>
<comment type="caution">
    <text evidence="1">The sequence shown here is derived from an EMBL/GenBank/DDBJ whole genome shotgun (WGS) entry which is preliminary data.</text>
</comment>
<keyword evidence="2" id="KW-1185">Reference proteome</keyword>
<reference evidence="1 2" key="1">
    <citation type="submission" date="2020-03" db="EMBL/GenBank/DDBJ databases">
        <title>Spirochaetal bacteria isolated from arthropods constitute a novel genus Entomospira genus novum within the order Spirochaetales.</title>
        <authorList>
            <person name="Grana-Miraglia L."/>
            <person name="Sikutova S."/>
            <person name="Fingerle V."/>
            <person name="Sing A."/>
            <person name="Castillo-Ramirez S."/>
            <person name="Margos G."/>
            <person name="Rudolf I."/>
        </authorList>
    </citation>
    <scope>NUCLEOTIDE SEQUENCE [LARGE SCALE GENOMIC DNA]</scope>
    <source>
        <strain evidence="1 2">BR193</strain>
    </source>
</reference>
<accession>A0A968KS58</accession>
<evidence type="ECO:0000313" key="1">
    <source>
        <dbReference type="EMBL" id="NIZ41399.1"/>
    </source>
</evidence>
<gene>
    <name evidence="1" type="ORF">HCT14_07755</name>
</gene>
<name>A0A968KS58_9SPIO</name>
<dbReference type="AlphaFoldDB" id="A0A968KS58"/>
<sequence>MRLTSHEAVDQLTQILHSDIQHLLDAYKQAPHHLWFAMAIRDHQLLALLHYATLQMLPASLHALLYAYAHPGTREAIAQLCLGLFGDDALVIIVEEPAIVRLDIAIGNENFFFTLAEEESALAEIWALADFNLESLTQNPRHFLQHFMPIGVLLAEVNLTLQESQEPARRFVHPTFQKEASYAQ</sequence>
<organism evidence="1 2">
    <name type="scientific">Entomospira entomophila</name>
    <dbReference type="NCBI Taxonomy" id="2719988"/>
    <lineage>
        <taxon>Bacteria</taxon>
        <taxon>Pseudomonadati</taxon>
        <taxon>Spirochaetota</taxon>
        <taxon>Spirochaetia</taxon>
        <taxon>Spirochaetales</taxon>
        <taxon>Spirochaetaceae</taxon>
        <taxon>Entomospira</taxon>
    </lineage>
</organism>